<reference evidence="2 3" key="1">
    <citation type="submission" date="2024-09" db="EMBL/GenBank/DDBJ databases">
        <title>Chromosome-scale assembly of Riccia sorocarpa.</title>
        <authorList>
            <person name="Paukszto L."/>
        </authorList>
    </citation>
    <scope>NUCLEOTIDE SEQUENCE [LARGE SCALE GENOMIC DNA]</scope>
    <source>
        <strain evidence="2">LP-2024</strain>
        <tissue evidence="2">Aerial parts of the thallus</tissue>
    </source>
</reference>
<organism evidence="2 3">
    <name type="scientific">Riccia sorocarpa</name>
    <dbReference type="NCBI Taxonomy" id="122646"/>
    <lineage>
        <taxon>Eukaryota</taxon>
        <taxon>Viridiplantae</taxon>
        <taxon>Streptophyta</taxon>
        <taxon>Embryophyta</taxon>
        <taxon>Marchantiophyta</taxon>
        <taxon>Marchantiopsida</taxon>
        <taxon>Marchantiidae</taxon>
        <taxon>Marchantiales</taxon>
        <taxon>Ricciaceae</taxon>
        <taxon>Riccia</taxon>
    </lineage>
</organism>
<comment type="caution">
    <text evidence="2">The sequence shown here is derived from an EMBL/GenBank/DDBJ whole genome shotgun (WGS) entry which is preliminary data.</text>
</comment>
<protein>
    <submittedName>
        <fullName evidence="2">Uncharacterized protein</fullName>
    </submittedName>
</protein>
<evidence type="ECO:0000256" key="1">
    <source>
        <dbReference type="SAM" id="MobiDB-lite"/>
    </source>
</evidence>
<feature type="region of interest" description="Disordered" evidence="1">
    <location>
        <begin position="274"/>
        <end position="293"/>
    </location>
</feature>
<evidence type="ECO:0000313" key="2">
    <source>
        <dbReference type="EMBL" id="KAL3692416.1"/>
    </source>
</evidence>
<sequence length="488" mass="54287">MGKEFESGGGGPERQFAKHFVNSGLFGAGMEDDELRDRSMKDQRLYLISRQEKRVPISVLTAIELSDRLEDFVACMMKMRATLKTSLAFLLEIKAYPVNSSTHNVEVVVRFCKTKVSLDRAGRRYSNGVFMSAAEERSYWINFLGRDLEASASLLQVAKDLKIRSLIEVILLIHEPTPGTVFRFPTVDLSFEERTTLLKSSSLSSSSSSGWVKAPSACLESHRKEMKNSHGTHRRSNSHCFLGILNFSDFGSLLVPKFPCEEDPEDLPVGNWGLPVESSEGTGGSSCHDSNSTKSQESVLSLAELMRLESVVENVGGADHLNDVISKLSMKFDAITVSEFGELHDQTSRSQVPSKSWNYTTFSNRSPDISTEDASSCNINSKCAFQISPEVDYTASAANRVERVSPVTNTQEILRVDEPSLKHAKNAEEVPHYVSLGIRESKKQKLMNVLKATAKMVDFRKTINPRSFWLFENSKRKSASISALPTTE</sequence>
<proteinExistence type="predicted"/>
<name>A0ABD3HND4_9MARC</name>
<keyword evidence="3" id="KW-1185">Reference proteome</keyword>
<dbReference type="EMBL" id="JBJQOH010000003">
    <property type="protein sequence ID" value="KAL3692416.1"/>
    <property type="molecule type" value="Genomic_DNA"/>
</dbReference>
<dbReference type="Proteomes" id="UP001633002">
    <property type="component" value="Unassembled WGS sequence"/>
</dbReference>
<accession>A0ABD3HND4</accession>
<gene>
    <name evidence="2" type="ORF">R1sor_006067</name>
</gene>
<dbReference type="AlphaFoldDB" id="A0ABD3HND4"/>
<evidence type="ECO:0000313" key="3">
    <source>
        <dbReference type="Proteomes" id="UP001633002"/>
    </source>
</evidence>